<dbReference type="Gene3D" id="2.60.40.420">
    <property type="entry name" value="Cupredoxins - blue copper proteins"/>
    <property type="match status" value="1"/>
</dbReference>
<feature type="transmembrane region" description="Helical" evidence="16">
    <location>
        <begin position="104"/>
        <end position="124"/>
    </location>
</feature>
<comment type="subcellular location">
    <subcellularLocation>
        <location evidence="1">Cell membrane</location>
        <topology evidence="1">Multi-pass membrane protein</topology>
    </subcellularLocation>
</comment>
<evidence type="ECO:0000256" key="7">
    <source>
        <dbReference type="ARBA" id="ARBA00022729"/>
    </source>
</evidence>
<keyword evidence="3 14" id="KW-0813">Transport</keyword>
<evidence type="ECO:0000256" key="9">
    <source>
        <dbReference type="ARBA" id="ARBA00022989"/>
    </source>
</evidence>
<keyword evidence="8 14" id="KW-0249">Electron transport</keyword>
<dbReference type="GO" id="GO:0005507">
    <property type="term" value="F:copper ion binding"/>
    <property type="evidence" value="ECO:0007669"/>
    <property type="project" value="InterPro"/>
</dbReference>
<evidence type="ECO:0000256" key="16">
    <source>
        <dbReference type="SAM" id="Phobius"/>
    </source>
</evidence>
<comment type="caution">
    <text evidence="19">The sequence shown here is derived from an EMBL/GenBank/DDBJ whole genome shotgun (WGS) entry which is preliminary data.</text>
</comment>
<dbReference type="GO" id="GO:0005886">
    <property type="term" value="C:plasma membrane"/>
    <property type="evidence" value="ECO:0007669"/>
    <property type="project" value="UniProtKB-SubCell"/>
</dbReference>
<dbReference type="PIRSF" id="PIRSF000292">
    <property type="entry name" value="Ubi_od_II"/>
    <property type="match status" value="1"/>
</dbReference>
<feature type="domain" description="Cytochrome oxidase subunit II transmembrane region profile" evidence="18">
    <location>
        <begin position="34"/>
        <end position="132"/>
    </location>
</feature>
<evidence type="ECO:0000256" key="1">
    <source>
        <dbReference type="ARBA" id="ARBA00004651"/>
    </source>
</evidence>
<dbReference type="PANTHER" id="PTHR22888:SF18">
    <property type="entry name" value="CYTOCHROME BO(3) UBIQUINOL OXIDASE SUBUNIT 2"/>
    <property type="match status" value="1"/>
</dbReference>
<evidence type="ECO:0000256" key="6">
    <source>
        <dbReference type="ARBA" id="ARBA00022692"/>
    </source>
</evidence>
<name>A0A7V7TYC9_9HYPH</name>
<evidence type="ECO:0000256" key="14">
    <source>
        <dbReference type="PIRNR" id="PIRNR000292"/>
    </source>
</evidence>
<dbReference type="GO" id="GO:0042773">
    <property type="term" value="P:ATP synthesis coupled electron transport"/>
    <property type="evidence" value="ECO:0007669"/>
    <property type="project" value="TreeGrafter"/>
</dbReference>
<evidence type="ECO:0000256" key="8">
    <source>
        <dbReference type="ARBA" id="ARBA00022982"/>
    </source>
</evidence>
<feature type="transmembrane region" description="Helical" evidence="16">
    <location>
        <begin position="61"/>
        <end position="83"/>
    </location>
</feature>
<dbReference type="Pfam" id="PF06481">
    <property type="entry name" value="COX_ARM"/>
    <property type="match status" value="1"/>
</dbReference>
<dbReference type="PANTHER" id="PTHR22888">
    <property type="entry name" value="CYTOCHROME C OXIDASE, SUBUNIT II"/>
    <property type="match status" value="1"/>
</dbReference>
<organism evidence="19 20">
    <name type="scientific">Plantimonas leprariae</name>
    <dbReference type="NCBI Taxonomy" id="2615207"/>
    <lineage>
        <taxon>Bacteria</taxon>
        <taxon>Pseudomonadati</taxon>
        <taxon>Pseudomonadota</taxon>
        <taxon>Alphaproteobacteria</taxon>
        <taxon>Hyphomicrobiales</taxon>
        <taxon>Aurantimonadaceae</taxon>
        <taxon>Plantimonas</taxon>
    </lineage>
</organism>
<keyword evidence="12" id="KW-0564">Palmitate</keyword>
<keyword evidence="11 14" id="KW-0472">Membrane</keyword>
<keyword evidence="10 14" id="KW-0560">Oxidoreductase</keyword>
<dbReference type="Pfam" id="PF00116">
    <property type="entry name" value="COX2"/>
    <property type="match status" value="1"/>
</dbReference>
<comment type="similarity">
    <text evidence="2 14">Belongs to the cytochrome c oxidase subunit 2 family.</text>
</comment>
<dbReference type="NCBIfam" id="TIGR01433">
    <property type="entry name" value="CyoA"/>
    <property type="match status" value="1"/>
</dbReference>
<evidence type="ECO:0000259" key="18">
    <source>
        <dbReference type="PROSITE" id="PS50999"/>
    </source>
</evidence>
<dbReference type="Proteomes" id="UP000432089">
    <property type="component" value="Unassembled WGS sequence"/>
</dbReference>
<evidence type="ECO:0000256" key="2">
    <source>
        <dbReference type="ARBA" id="ARBA00007866"/>
    </source>
</evidence>
<keyword evidence="6 16" id="KW-0812">Transmembrane</keyword>
<dbReference type="SUPFAM" id="SSF49503">
    <property type="entry name" value="Cupredoxins"/>
    <property type="match status" value="1"/>
</dbReference>
<dbReference type="Gene3D" id="1.10.287.90">
    <property type="match status" value="1"/>
</dbReference>
<keyword evidence="4 14" id="KW-1003">Cell membrane</keyword>
<keyword evidence="20" id="KW-1185">Reference proteome</keyword>
<dbReference type="AlphaFoldDB" id="A0A7V7TYC9"/>
<dbReference type="GO" id="GO:0016682">
    <property type="term" value="F:oxidoreductase activity, acting on diphenols and related substances as donors, oxygen as acceptor"/>
    <property type="evidence" value="ECO:0007669"/>
    <property type="project" value="InterPro"/>
</dbReference>
<evidence type="ECO:0000256" key="15">
    <source>
        <dbReference type="SAM" id="MobiDB-lite"/>
    </source>
</evidence>
<dbReference type="InterPro" id="IPR002429">
    <property type="entry name" value="CcO_II-like_C"/>
</dbReference>
<feature type="domain" description="Cytochrome oxidase subunit II copper A binding" evidence="17">
    <location>
        <begin position="138"/>
        <end position="250"/>
    </location>
</feature>
<dbReference type="InterPro" id="IPR034227">
    <property type="entry name" value="CuRO_UO_II"/>
</dbReference>
<evidence type="ECO:0000256" key="11">
    <source>
        <dbReference type="ARBA" id="ARBA00023136"/>
    </source>
</evidence>
<evidence type="ECO:0000256" key="4">
    <source>
        <dbReference type="ARBA" id="ARBA00022475"/>
    </source>
</evidence>
<gene>
    <name evidence="19" type="primary">cyoA</name>
    <name evidence="19" type="ORF">F6X38_00575</name>
</gene>
<evidence type="ECO:0000256" key="10">
    <source>
        <dbReference type="ARBA" id="ARBA00023002"/>
    </source>
</evidence>
<evidence type="ECO:0000313" key="20">
    <source>
        <dbReference type="Proteomes" id="UP000432089"/>
    </source>
</evidence>
<dbReference type="GO" id="GO:0004129">
    <property type="term" value="F:cytochrome-c oxidase activity"/>
    <property type="evidence" value="ECO:0007669"/>
    <property type="project" value="UniProtKB-UniRule"/>
</dbReference>
<evidence type="ECO:0000256" key="5">
    <source>
        <dbReference type="ARBA" id="ARBA00022660"/>
    </source>
</evidence>
<evidence type="ECO:0000256" key="3">
    <source>
        <dbReference type="ARBA" id="ARBA00022448"/>
    </source>
</evidence>
<keyword evidence="5 14" id="KW-0679">Respiratory chain</keyword>
<dbReference type="InterPro" id="IPR006333">
    <property type="entry name" value="Cyt_o_ubiquinol_oxidase_su2"/>
</dbReference>
<evidence type="ECO:0000313" key="19">
    <source>
        <dbReference type="EMBL" id="KAB0682621.1"/>
    </source>
</evidence>
<sequence>MSSESEISRRDPARVGSAFRLGRMKPALALVLALPLSGCLGILDPAGPVGAAQRLMLLNASAIMVFLVLIPVIGMVIGFAWHYRADGGRGTYRPTWAYSGAVELVVWAIPVLIIFFLGGIAWIGSHELDPPKPLDSGREAMEVQVVALDWKWLFIYPTLNAASVNELVLPVGQPVRFRITSATVMNAFHVPQLGTMIYGMNGMETKLHLQADRTGTFEGLSAHYSGDGFSDMRFQVRSLPAGEFNEWIGKVRASGEALDTAAYAKLAEESQDVKPYTYRSVQSGLFNSIVLQTAPDAPGPRQGEPSVDVSPRPEG</sequence>
<dbReference type="SUPFAM" id="SSF81464">
    <property type="entry name" value="Cytochrome c oxidase subunit II-like, transmembrane region"/>
    <property type="match status" value="1"/>
</dbReference>
<evidence type="ECO:0000256" key="12">
    <source>
        <dbReference type="ARBA" id="ARBA00023139"/>
    </source>
</evidence>
<proteinExistence type="inferred from homology"/>
<dbReference type="InterPro" id="IPR045187">
    <property type="entry name" value="CcO_II"/>
</dbReference>
<protein>
    <recommendedName>
        <fullName evidence="14">Ubiquinol oxidase subunit 2</fullName>
    </recommendedName>
</protein>
<reference evidence="19 20" key="1">
    <citation type="submission" date="2019-09" db="EMBL/GenBank/DDBJ databases">
        <title>YIM 132180 draft genome.</title>
        <authorList>
            <person name="Zhang K."/>
        </authorList>
    </citation>
    <scope>NUCLEOTIDE SEQUENCE [LARGE SCALE GENOMIC DNA]</scope>
    <source>
        <strain evidence="19 20">YIM 132180</strain>
    </source>
</reference>
<dbReference type="EMBL" id="VZDO01000001">
    <property type="protein sequence ID" value="KAB0682621.1"/>
    <property type="molecule type" value="Genomic_DNA"/>
</dbReference>
<evidence type="ECO:0000256" key="13">
    <source>
        <dbReference type="ARBA" id="ARBA00023288"/>
    </source>
</evidence>
<dbReference type="GO" id="GO:0009486">
    <property type="term" value="F:cytochrome bo3 ubiquinol oxidase activity"/>
    <property type="evidence" value="ECO:0007669"/>
    <property type="project" value="InterPro"/>
</dbReference>
<feature type="region of interest" description="Disordered" evidence="15">
    <location>
        <begin position="292"/>
        <end position="315"/>
    </location>
</feature>
<dbReference type="InterPro" id="IPR010514">
    <property type="entry name" value="COX_ARM"/>
</dbReference>
<dbReference type="PROSITE" id="PS50999">
    <property type="entry name" value="COX2_TM"/>
    <property type="match status" value="1"/>
</dbReference>
<dbReference type="InterPro" id="IPR011759">
    <property type="entry name" value="Cyt_c_oxidase_su2_TM_dom"/>
</dbReference>
<dbReference type="RefSeq" id="WP_150967593.1">
    <property type="nucleotide sequence ID" value="NZ_VZDO01000001.1"/>
</dbReference>
<keyword evidence="7" id="KW-0732">Signal</keyword>
<dbReference type="InterPro" id="IPR036257">
    <property type="entry name" value="Cyt_c_oxidase_su2_TM_sf"/>
</dbReference>
<dbReference type="PROSITE" id="PS50857">
    <property type="entry name" value="COX2_CUA"/>
    <property type="match status" value="1"/>
</dbReference>
<dbReference type="InterPro" id="IPR008972">
    <property type="entry name" value="Cupredoxin"/>
</dbReference>
<keyword evidence="13" id="KW-0449">Lipoprotein</keyword>
<evidence type="ECO:0000259" key="17">
    <source>
        <dbReference type="PROSITE" id="PS50857"/>
    </source>
</evidence>
<keyword evidence="9 16" id="KW-1133">Transmembrane helix</keyword>
<accession>A0A7V7TYC9</accession>
<dbReference type="CDD" id="cd04212">
    <property type="entry name" value="CuRO_UO_II"/>
    <property type="match status" value="1"/>
</dbReference>